<proteinExistence type="predicted"/>
<evidence type="ECO:0000313" key="2">
    <source>
        <dbReference type="Proteomes" id="UP001057526"/>
    </source>
</evidence>
<keyword evidence="2" id="KW-1185">Reference proteome</keyword>
<name>A0ABY4XT47_9CAUD</name>
<organism evidence="1 2">
    <name type="scientific">Escherichia phage TM1</name>
    <dbReference type="NCBI Taxonomy" id="2762279"/>
    <lineage>
        <taxon>Viruses</taxon>
        <taxon>Duplodnaviria</taxon>
        <taxon>Heunggongvirae</taxon>
        <taxon>Uroviricota</taxon>
        <taxon>Caudoviricetes</taxon>
        <taxon>Autographivirales</taxon>
        <taxon>Autotranscriptaviridae</taxon>
        <taxon>Studiervirinae</taxon>
        <taxon>Kayfunavirus</taxon>
        <taxon>Kayfunavirus TM1</taxon>
    </lineage>
</organism>
<reference evidence="1" key="1">
    <citation type="submission" date="2022-03" db="EMBL/GenBank/DDBJ databases">
        <authorList>
            <person name="Han O.K."/>
            <person name="Wang Y.X."/>
        </authorList>
    </citation>
    <scope>NUCLEOTIDE SEQUENCE</scope>
</reference>
<accession>A0ABY4XT47</accession>
<evidence type="ECO:0000313" key="1">
    <source>
        <dbReference type="EMBL" id="USL94535.1"/>
    </source>
</evidence>
<sequence length="52" mass="5791">MGLPLSLHLYQTLSHYLQSNYLQSSTIGTAATYSLNLQLIDTMAIDLRSKTC</sequence>
<dbReference type="EMBL" id="OM908436">
    <property type="protein sequence ID" value="USL94535.1"/>
    <property type="molecule type" value="Genomic_DNA"/>
</dbReference>
<dbReference type="Proteomes" id="UP001057526">
    <property type="component" value="Segment"/>
</dbReference>
<protein>
    <submittedName>
        <fullName evidence="1">Uncharacterized protein</fullName>
    </submittedName>
</protein>